<feature type="transmembrane region" description="Helical" evidence="6">
    <location>
        <begin position="52"/>
        <end position="76"/>
    </location>
</feature>
<protein>
    <submittedName>
        <fullName evidence="7">ABC transporter permease</fullName>
    </submittedName>
</protein>
<feature type="transmembrane region" description="Helical" evidence="6">
    <location>
        <begin position="184"/>
        <end position="204"/>
    </location>
</feature>
<evidence type="ECO:0000256" key="3">
    <source>
        <dbReference type="ARBA" id="ARBA00022692"/>
    </source>
</evidence>
<dbReference type="Proteomes" id="UP001477672">
    <property type="component" value="Unassembled WGS sequence"/>
</dbReference>
<evidence type="ECO:0000256" key="1">
    <source>
        <dbReference type="ARBA" id="ARBA00004651"/>
    </source>
</evidence>
<organism evidence="7 8">
    <name type="scientific">Ruthenibacterium intestinale</name>
    <dbReference type="NCBI Taxonomy" id="3133163"/>
    <lineage>
        <taxon>Bacteria</taxon>
        <taxon>Bacillati</taxon>
        <taxon>Bacillota</taxon>
        <taxon>Clostridia</taxon>
        <taxon>Eubacteriales</taxon>
        <taxon>Oscillospiraceae</taxon>
        <taxon>Ruthenibacterium</taxon>
    </lineage>
</organism>
<gene>
    <name evidence="7" type="ORF">WMO24_08880</name>
</gene>
<comment type="caution">
    <text evidence="7">The sequence shown here is derived from an EMBL/GenBank/DDBJ whole genome shotgun (WGS) entry which is preliminary data.</text>
</comment>
<name>A0ABV1GFC8_9FIRM</name>
<comment type="subcellular location">
    <subcellularLocation>
        <location evidence="1">Cell membrane</location>
        <topology evidence="1">Multi-pass membrane protein</topology>
    </subcellularLocation>
</comment>
<dbReference type="EMBL" id="JBBMFA010000092">
    <property type="protein sequence ID" value="MEQ2520542.1"/>
    <property type="molecule type" value="Genomic_DNA"/>
</dbReference>
<feature type="transmembrane region" description="Helical" evidence="6">
    <location>
        <begin position="88"/>
        <end position="111"/>
    </location>
</feature>
<keyword evidence="8" id="KW-1185">Reference proteome</keyword>
<dbReference type="InterPro" id="IPR001851">
    <property type="entry name" value="ABC_transp_permease"/>
</dbReference>
<dbReference type="CDD" id="cd06574">
    <property type="entry name" value="TM_PBP1_branched-chain-AA_like"/>
    <property type="match status" value="1"/>
</dbReference>
<dbReference type="RefSeq" id="WP_349216057.1">
    <property type="nucleotide sequence ID" value="NZ_JBBMFA010000092.1"/>
</dbReference>
<sequence>MDFLLAFLKSMPSSVAQGLIWGIMSLGVYITYKVLDYADLTVDGSLCTGGAVAAVLIVGGMNPLLALVFAFIAGMLTGLVTGVLHTCFGIPAILSGILTQLALYSINMRIMGKSNVPLSVDQYPLTVSLRYIWPAVLVGIIAVAIVVAALYWFFGTEIGCAIRATGNNQAMARAQGVNTNAMKVLGLVLSNGLVGMAGALYAQYQGSADINMGRGAIVIGLASVIVGEVVFGNRFNFAYRLASIAGGSIIYYIVIAFVVQCGMPTQDLKLFSALTVAVFLALPYLRGKYFKKSVQKKKGGRTDA</sequence>
<evidence type="ECO:0000256" key="5">
    <source>
        <dbReference type="ARBA" id="ARBA00023136"/>
    </source>
</evidence>
<keyword evidence="2" id="KW-1003">Cell membrane</keyword>
<dbReference type="PRINTS" id="PR00173">
    <property type="entry name" value="EDTRNSPORT"/>
</dbReference>
<feature type="transmembrane region" description="Helical" evidence="6">
    <location>
        <begin position="238"/>
        <end position="258"/>
    </location>
</feature>
<dbReference type="Pfam" id="PF02653">
    <property type="entry name" value="BPD_transp_2"/>
    <property type="match status" value="1"/>
</dbReference>
<keyword evidence="5 6" id="KW-0472">Membrane</keyword>
<feature type="transmembrane region" description="Helical" evidence="6">
    <location>
        <begin position="210"/>
        <end position="231"/>
    </location>
</feature>
<keyword evidence="4 6" id="KW-1133">Transmembrane helix</keyword>
<proteinExistence type="predicted"/>
<evidence type="ECO:0000256" key="2">
    <source>
        <dbReference type="ARBA" id="ARBA00022475"/>
    </source>
</evidence>
<evidence type="ECO:0000313" key="8">
    <source>
        <dbReference type="Proteomes" id="UP001477672"/>
    </source>
</evidence>
<feature type="transmembrane region" description="Helical" evidence="6">
    <location>
        <begin position="131"/>
        <end position="154"/>
    </location>
</feature>
<feature type="transmembrane region" description="Helical" evidence="6">
    <location>
        <begin position="270"/>
        <end position="287"/>
    </location>
</feature>
<feature type="transmembrane region" description="Helical" evidence="6">
    <location>
        <begin position="12"/>
        <end position="32"/>
    </location>
</feature>
<dbReference type="PANTHER" id="PTHR32196">
    <property type="entry name" value="ABC TRANSPORTER PERMEASE PROTEIN YPHD-RELATED-RELATED"/>
    <property type="match status" value="1"/>
</dbReference>
<evidence type="ECO:0000256" key="6">
    <source>
        <dbReference type="SAM" id="Phobius"/>
    </source>
</evidence>
<keyword evidence="3 6" id="KW-0812">Transmembrane</keyword>
<evidence type="ECO:0000313" key="7">
    <source>
        <dbReference type="EMBL" id="MEQ2520542.1"/>
    </source>
</evidence>
<dbReference type="PANTHER" id="PTHR32196:SF69">
    <property type="entry name" value="BRANCHED-CHAIN AMINO ACID TRANSPORT SYSTEM, PERMEASE PROTEIN"/>
    <property type="match status" value="1"/>
</dbReference>
<accession>A0ABV1GFC8</accession>
<reference evidence="7 8" key="1">
    <citation type="submission" date="2024-03" db="EMBL/GenBank/DDBJ databases">
        <title>Human intestinal bacterial collection.</title>
        <authorList>
            <person name="Pauvert C."/>
            <person name="Hitch T.C.A."/>
            <person name="Clavel T."/>
        </authorList>
    </citation>
    <scope>NUCLEOTIDE SEQUENCE [LARGE SCALE GENOMIC DNA]</scope>
    <source>
        <strain evidence="7 8">CLA-JM-H11</strain>
    </source>
</reference>
<evidence type="ECO:0000256" key="4">
    <source>
        <dbReference type="ARBA" id="ARBA00022989"/>
    </source>
</evidence>